<reference evidence="2" key="1">
    <citation type="submission" date="2022-10" db="EMBL/GenBank/DDBJ databases">
        <authorList>
            <person name="Hyden B.L."/>
            <person name="Feng K."/>
            <person name="Yates T."/>
            <person name="Jawdy S."/>
            <person name="Smart L.B."/>
            <person name="Muchero W."/>
        </authorList>
    </citation>
    <scope>NUCLEOTIDE SEQUENCE</scope>
    <source>
        <tissue evidence="2">Shoot tip</tissue>
    </source>
</reference>
<gene>
    <name evidence="2" type="ORF">OIU77_005483</name>
</gene>
<dbReference type="EMBL" id="JAPFFI010000017">
    <property type="protein sequence ID" value="KAJ6354893.1"/>
    <property type="molecule type" value="Genomic_DNA"/>
</dbReference>
<name>A0ABQ9AQX6_9ROSI</name>
<accession>A0ABQ9AQX6</accession>
<proteinExistence type="predicted"/>
<organism evidence="2 3">
    <name type="scientific">Salix suchowensis</name>
    <dbReference type="NCBI Taxonomy" id="1278906"/>
    <lineage>
        <taxon>Eukaryota</taxon>
        <taxon>Viridiplantae</taxon>
        <taxon>Streptophyta</taxon>
        <taxon>Embryophyta</taxon>
        <taxon>Tracheophyta</taxon>
        <taxon>Spermatophyta</taxon>
        <taxon>Magnoliopsida</taxon>
        <taxon>eudicotyledons</taxon>
        <taxon>Gunneridae</taxon>
        <taxon>Pentapetalae</taxon>
        <taxon>rosids</taxon>
        <taxon>fabids</taxon>
        <taxon>Malpighiales</taxon>
        <taxon>Salicaceae</taxon>
        <taxon>Saliceae</taxon>
        <taxon>Salix</taxon>
    </lineage>
</organism>
<reference evidence="2" key="2">
    <citation type="journal article" date="2023" name="Int. J. Mol. Sci.">
        <title>De Novo Assembly and Annotation of 11 Diverse Shrub Willow (Salix) Genomes Reveals Novel Gene Organization in Sex-Linked Regions.</title>
        <authorList>
            <person name="Hyden B."/>
            <person name="Feng K."/>
            <person name="Yates T.B."/>
            <person name="Jawdy S."/>
            <person name="Cereghino C."/>
            <person name="Smart L.B."/>
            <person name="Muchero W."/>
        </authorList>
    </citation>
    <scope>NUCLEOTIDE SEQUENCE</scope>
    <source>
        <tissue evidence="2">Shoot tip</tissue>
    </source>
</reference>
<keyword evidence="3" id="KW-1185">Reference proteome</keyword>
<evidence type="ECO:0000313" key="3">
    <source>
        <dbReference type="Proteomes" id="UP001141253"/>
    </source>
</evidence>
<protein>
    <submittedName>
        <fullName evidence="2">Uncharacterized protein</fullName>
    </submittedName>
</protein>
<feature type="compositionally biased region" description="Basic and acidic residues" evidence="1">
    <location>
        <begin position="49"/>
        <end position="63"/>
    </location>
</feature>
<comment type="caution">
    <text evidence="2">The sequence shown here is derived from an EMBL/GenBank/DDBJ whole genome shotgun (WGS) entry which is preliminary data.</text>
</comment>
<dbReference type="Proteomes" id="UP001141253">
    <property type="component" value="Chromosome 18"/>
</dbReference>
<feature type="region of interest" description="Disordered" evidence="1">
    <location>
        <begin position="1"/>
        <end position="66"/>
    </location>
</feature>
<evidence type="ECO:0000256" key="1">
    <source>
        <dbReference type="SAM" id="MobiDB-lite"/>
    </source>
</evidence>
<feature type="compositionally biased region" description="Polar residues" evidence="1">
    <location>
        <begin position="1"/>
        <end position="12"/>
    </location>
</feature>
<sequence length="89" mass="9614">MKNHVEQASASNMEDDESSSPNKGTEGIDVEGGDSDIDYKFSNACTTNTERDDKLSASNKGKDISITSSISNPELKIEMTSKILAQLKD</sequence>
<evidence type="ECO:0000313" key="2">
    <source>
        <dbReference type="EMBL" id="KAJ6354893.1"/>
    </source>
</evidence>